<evidence type="ECO:0000313" key="3">
    <source>
        <dbReference type="Proteomes" id="UP000636458"/>
    </source>
</evidence>
<organism evidence="2 3">
    <name type="scientific">Lacisediminihabitans changchengi</name>
    <dbReference type="NCBI Taxonomy" id="2787634"/>
    <lineage>
        <taxon>Bacteria</taxon>
        <taxon>Bacillati</taxon>
        <taxon>Actinomycetota</taxon>
        <taxon>Actinomycetes</taxon>
        <taxon>Micrococcales</taxon>
        <taxon>Microbacteriaceae</taxon>
        <taxon>Lacisediminihabitans</taxon>
    </lineage>
</organism>
<dbReference type="EMBL" id="JAEPES010000004">
    <property type="protein sequence ID" value="MBK4348690.1"/>
    <property type="molecule type" value="Genomic_DNA"/>
</dbReference>
<evidence type="ECO:0000256" key="1">
    <source>
        <dbReference type="SAM" id="MobiDB-lite"/>
    </source>
</evidence>
<keyword evidence="3" id="KW-1185">Reference proteome</keyword>
<dbReference type="AlphaFoldDB" id="A0A934W5M8"/>
<gene>
    <name evidence="2" type="ORF">IV501_13690</name>
</gene>
<feature type="region of interest" description="Disordered" evidence="1">
    <location>
        <begin position="33"/>
        <end position="54"/>
    </location>
</feature>
<reference evidence="2" key="1">
    <citation type="submission" date="2021-01" db="EMBL/GenBank/DDBJ databases">
        <title>Lacisediminihabitans sp. nov. strain G11-30, isolated from Antarctic Soil.</title>
        <authorList>
            <person name="Li J."/>
        </authorList>
    </citation>
    <scope>NUCLEOTIDE SEQUENCE</scope>
    <source>
        <strain evidence="2">G11-30</strain>
    </source>
</reference>
<dbReference type="Proteomes" id="UP000636458">
    <property type="component" value="Unassembled WGS sequence"/>
</dbReference>
<dbReference type="RefSeq" id="WP_200556886.1">
    <property type="nucleotide sequence ID" value="NZ_JAEPES010000004.1"/>
</dbReference>
<sequence>MTGFTNANANARWDNWDAVLSAMEQYVERAVAKDANGSDDAGEPEIGERVWSLPSDIGPMPAELRERAARVLDAQNDGVAELERRQRSIGKHLAALRTVPTGQVGGGSPYLDVTG</sequence>
<name>A0A934W5M8_9MICO</name>
<comment type="caution">
    <text evidence="2">The sequence shown here is derived from an EMBL/GenBank/DDBJ whole genome shotgun (WGS) entry which is preliminary data.</text>
</comment>
<accession>A0A934W5M8</accession>
<protein>
    <submittedName>
        <fullName evidence="2">Uncharacterized protein</fullName>
    </submittedName>
</protein>
<proteinExistence type="predicted"/>
<evidence type="ECO:0000313" key="2">
    <source>
        <dbReference type="EMBL" id="MBK4348690.1"/>
    </source>
</evidence>